<comment type="caution">
    <text evidence="2">The sequence shown here is derived from an EMBL/GenBank/DDBJ whole genome shotgun (WGS) entry which is preliminary data.</text>
</comment>
<accession>A0A2T6ZE42</accession>
<organism evidence="2 3">
    <name type="scientific">Tuber borchii</name>
    <name type="common">White truffle</name>
    <dbReference type="NCBI Taxonomy" id="42251"/>
    <lineage>
        <taxon>Eukaryota</taxon>
        <taxon>Fungi</taxon>
        <taxon>Dikarya</taxon>
        <taxon>Ascomycota</taxon>
        <taxon>Pezizomycotina</taxon>
        <taxon>Pezizomycetes</taxon>
        <taxon>Pezizales</taxon>
        <taxon>Tuberaceae</taxon>
        <taxon>Tuber</taxon>
    </lineage>
</organism>
<name>A0A2T6ZE42_TUBBO</name>
<dbReference type="EMBL" id="NESQ01000347">
    <property type="protein sequence ID" value="PUU73765.1"/>
    <property type="molecule type" value="Genomic_DNA"/>
</dbReference>
<feature type="compositionally biased region" description="Pro residues" evidence="1">
    <location>
        <begin position="14"/>
        <end position="24"/>
    </location>
</feature>
<dbReference type="AlphaFoldDB" id="A0A2T6ZE42"/>
<evidence type="ECO:0000256" key="1">
    <source>
        <dbReference type="SAM" id="MobiDB-lite"/>
    </source>
</evidence>
<gene>
    <name evidence="2" type="ORF">B9Z19DRAFT_510851</name>
</gene>
<evidence type="ECO:0000313" key="3">
    <source>
        <dbReference type="Proteomes" id="UP000244722"/>
    </source>
</evidence>
<dbReference type="Proteomes" id="UP000244722">
    <property type="component" value="Unassembled WGS sequence"/>
</dbReference>
<reference evidence="2 3" key="1">
    <citation type="submission" date="2017-04" db="EMBL/GenBank/DDBJ databases">
        <title>Draft genome sequence of Tuber borchii Vittad., a whitish edible truffle.</title>
        <authorList>
            <consortium name="DOE Joint Genome Institute"/>
            <person name="Murat C."/>
            <person name="Kuo A."/>
            <person name="Barry K.W."/>
            <person name="Clum A."/>
            <person name="Dockter R.B."/>
            <person name="Fauchery L."/>
            <person name="Iotti M."/>
            <person name="Kohler A."/>
            <person name="Labutti K."/>
            <person name="Lindquist E.A."/>
            <person name="Lipzen A."/>
            <person name="Ohm R.A."/>
            <person name="Wang M."/>
            <person name="Grigoriev I.V."/>
            <person name="Zambonelli A."/>
            <person name="Martin F.M."/>
        </authorList>
    </citation>
    <scope>NUCLEOTIDE SEQUENCE [LARGE SCALE GENOMIC DNA]</scope>
    <source>
        <strain evidence="2 3">Tbo3840</strain>
    </source>
</reference>
<keyword evidence="3" id="KW-1185">Reference proteome</keyword>
<protein>
    <submittedName>
        <fullName evidence="2">Uncharacterized protein</fullName>
    </submittedName>
</protein>
<sequence length="273" mass="30863">MAPLPIEDVSSPQTPSPHPNPEPTAPHDMHYYLTEGLGGVEPRQFRDAKSFIRIIESQAGKLCSGKASQQYAVFAPMTQDQFATIDRIRRARLKGHRFHYFNHEETLIVKIMAGPVQEMTSKGFRSRGRLRVETSEVSPPWNRLANACHRMWGFSIPRSLGGRCSLVVRELRRTGEIVLLISYSASKKEIRLQQWELVTIPDPHVTHGQPRPTRTAPAIMREIDLVAGVSNEASLMLNFESVFLRPPASGEGDFTFSRKELERFSTNVWKGSQ</sequence>
<evidence type="ECO:0000313" key="2">
    <source>
        <dbReference type="EMBL" id="PUU73765.1"/>
    </source>
</evidence>
<dbReference type="OrthoDB" id="76567at2759"/>
<proteinExistence type="predicted"/>
<feature type="region of interest" description="Disordered" evidence="1">
    <location>
        <begin position="1"/>
        <end position="28"/>
    </location>
</feature>